<evidence type="ECO:0000256" key="1">
    <source>
        <dbReference type="SAM" id="MobiDB-lite"/>
    </source>
</evidence>
<keyword evidence="3" id="KW-1185">Reference proteome</keyword>
<dbReference type="KEGG" id="tes:BW730_13845"/>
<dbReference type="InterPro" id="IPR046658">
    <property type="entry name" value="DUF6767"/>
</dbReference>
<organism evidence="2 3">
    <name type="scientific">Tessaracoccus aquimaris</name>
    <dbReference type="NCBI Taxonomy" id="1332264"/>
    <lineage>
        <taxon>Bacteria</taxon>
        <taxon>Bacillati</taxon>
        <taxon>Actinomycetota</taxon>
        <taxon>Actinomycetes</taxon>
        <taxon>Propionibacteriales</taxon>
        <taxon>Propionibacteriaceae</taxon>
        <taxon>Tessaracoccus</taxon>
    </lineage>
</organism>
<accession>A0A1Q2CQM6</accession>
<evidence type="ECO:0000313" key="2">
    <source>
        <dbReference type="EMBL" id="AQP48429.1"/>
    </source>
</evidence>
<gene>
    <name evidence="2" type="ORF">BW730_13845</name>
</gene>
<dbReference type="RefSeq" id="WP_077686760.1">
    <property type="nucleotide sequence ID" value="NZ_CP019606.1"/>
</dbReference>
<dbReference type="AlphaFoldDB" id="A0A1Q2CQM6"/>
<reference evidence="3" key="1">
    <citation type="submission" date="2017-02" db="EMBL/GenBank/DDBJ databases">
        <title>Tessaracoccus aquaemaris sp. nov., isolated from the intestine of a Korean rockfish, Sebastes schlegelii, in a marine aquaculture pond.</title>
        <authorList>
            <person name="Tak E.J."/>
            <person name="Bae J.-W."/>
        </authorList>
    </citation>
    <scope>NUCLEOTIDE SEQUENCE [LARGE SCALE GENOMIC DNA]</scope>
    <source>
        <strain evidence="3">NSG39</strain>
    </source>
</reference>
<protein>
    <submittedName>
        <fullName evidence="2">Uncharacterized protein</fullName>
    </submittedName>
</protein>
<dbReference type="EMBL" id="CP019606">
    <property type="protein sequence ID" value="AQP48429.1"/>
    <property type="molecule type" value="Genomic_DNA"/>
</dbReference>
<dbReference type="Proteomes" id="UP000188145">
    <property type="component" value="Chromosome"/>
</dbReference>
<dbReference type="STRING" id="1332264.BW730_13845"/>
<sequence>MTAPPAAKKATRRPPDPKCPLRPGEPCTLCQASVTGPQDCGLVYLIMDDPEAREAFNASRRR</sequence>
<evidence type="ECO:0000313" key="3">
    <source>
        <dbReference type="Proteomes" id="UP000188145"/>
    </source>
</evidence>
<feature type="region of interest" description="Disordered" evidence="1">
    <location>
        <begin position="1"/>
        <end position="22"/>
    </location>
</feature>
<dbReference type="Pfam" id="PF20555">
    <property type="entry name" value="DUF6767"/>
    <property type="match status" value="1"/>
</dbReference>
<dbReference type="OrthoDB" id="4324184at2"/>
<name>A0A1Q2CQM6_9ACTN</name>
<proteinExistence type="predicted"/>